<dbReference type="RefSeq" id="WP_095405479.1">
    <property type="nucleotide sequence ID" value="NZ_NOJZ02000017.1"/>
</dbReference>
<dbReference type="SUPFAM" id="SSF52833">
    <property type="entry name" value="Thioredoxin-like"/>
    <property type="match status" value="1"/>
</dbReference>
<evidence type="ECO:0000313" key="5">
    <source>
        <dbReference type="Proteomes" id="UP000243494"/>
    </source>
</evidence>
<sequence length="76" mass="8244">MEIKILGSGCSSCNDLLKRTEQAVKELGVEASFEKITDMMQIMSFGVMKTPALVVNGKVKASGRVPSVEDIKNLLK</sequence>
<dbReference type="EMBL" id="NOJZ02000017">
    <property type="protein sequence ID" value="RDY23195.1"/>
    <property type="molecule type" value="Genomic_DNA"/>
</dbReference>
<dbReference type="InterPro" id="IPR036249">
    <property type="entry name" value="Thioredoxin-like_sf"/>
</dbReference>
<keyword evidence="2" id="KW-1015">Disulfide bond</keyword>
<gene>
    <name evidence="4" type="ORF">CHF27_009610</name>
</gene>
<dbReference type="Pfam" id="PF13192">
    <property type="entry name" value="Thioredoxin_3"/>
    <property type="match status" value="1"/>
</dbReference>
<dbReference type="AlphaFoldDB" id="A0A371IRV2"/>
<dbReference type="Proteomes" id="UP000243494">
    <property type="component" value="Unassembled WGS sequence"/>
</dbReference>
<dbReference type="OrthoDB" id="9800630at2"/>
<reference evidence="4 5" key="1">
    <citation type="journal article" date="2017" name="Genome Announc.">
        <title>Draft Genome Sequence of Romboutsia maritimum sp. nov. Strain CCRI-22766(T), Isolated from Coastal Estuarine Mud.</title>
        <authorList>
            <person name="Maheux A.F."/>
            <person name="Boudreau D.K."/>
            <person name="Berube E."/>
            <person name="Boissinot M."/>
            <person name="Raymond F."/>
            <person name="Brodeur S."/>
            <person name="Corbeil J."/>
            <person name="Brightwell G."/>
            <person name="Broda D."/>
            <person name="Omar R.F."/>
            <person name="Bergeron M.G."/>
        </authorList>
    </citation>
    <scope>NUCLEOTIDE SEQUENCE [LARGE SCALE GENOMIC DNA]</scope>
    <source>
        <strain evidence="4 5">CCRI-22766</strain>
    </source>
</reference>
<dbReference type="PIRSF" id="PIRSF037031">
    <property type="entry name" value="Redox_disulphide_2"/>
    <property type="match status" value="1"/>
</dbReference>
<accession>A0A371IRV2</accession>
<protein>
    <submittedName>
        <fullName evidence="4">Thioredoxin family protein</fullName>
    </submittedName>
</protein>
<evidence type="ECO:0000256" key="2">
    <source>
        <dbReference type="PIRSR" id="PIRSR037031-51"/>
    </source>
</evidence>
<evidence type="ECO:0000259" key="3">
    <source>
        <dbReference type="Pfam" id="PF13192"/>
    </source>
</evidence>
<name>A0A371IRV2_9FIRM</name>
<organism evidence="4 5">
    <name type="scientific">Romboutsia maritimum</name>
    <dbReference type="NCBI Taxonomy" id="2020948"/>
    <lineage>
        <taxon>Bacteria</taxon>
        <taxon>Bacillati</taxon>
        <taxon>Bacillota</taxon>
        <taxon>Clostridia</taxon>
        <taxon>Peptostreptococcales</taxon>
        <taxon>Peptostreptococcaceae</taxon>
        <taxon>Romboutsia</taxon>
    </lineage>
</organism>
<dbReference type="PANTHER" id="PTHR36450:SF1">
    <property type="entry name" value="THIOREDOXIN"/>
    <property type="match status" value="1"/>
</dbReference>
<dbReference type="NCBIfam" id="TIGR00412">
    <property type="entry name" value="redox_disulf_2"/>
    <property type="match status" value="1"/>
</dbReference>
<proteinExistence type="predicted"/>
<dbReference type="InterPro" id="IPR005243">
    <property type="entry name" value="THIRX-like_proc"/>
</dbReference>
<feature type="active site" description="Nucleophile" evidence="1">
    <location>
        <position position="10"/>
    </location>
</feature>
<dbReference type="InterPro" id="IPR012336">
    <property type="entry name" value="Thioredoxin-like_fold"/>
</dbReference>
<feature type="domain" description="Thioredoxin-like fold" evidence="3">
    <location>
        <begin position="1"/>
        <end position="76"/>
    </location>
</feature>
<keyword evidence="5" id="KW-1185">Reference proteome</keyword>
<feature type="disulfide bond" description="Redox-active" evidence="2">
    <location>
        <begin position="10"/>
        <end position="13"/>
    </location>
</feature>
<evidence type="ECO:0000256" key="1">
    <source>
        <dbReference type="PIRSR" id="PIRSR037031-50"/>
    </source>
</evidence>
<dbReference type="PANTHER" id="PTHR36450">
    <property type="entry name" value="THIOREDOXIN"/>
    <property type="match status" value="1"/>
</dbReference>
<comment type="caution">
    <text evidence="4">The sequence shown here is derived from an EMBL/GenBank/DDBJ whole genome shotgun (WGS) entry which is preliminary data.</text>
</comment>
<feature type="active site" description="Nucleophile" evidence="1">
    <location>
        <position position="13"/>
    </location>
</feature>
<keyword evidence="2" id="KW-0676">Redox-active center</keyword>
<evidence type="ECO:0000313" key="4">
    <source>
        <dbReference type="EMBL" id="RDY23195.1"/>
    </source>
</evidence>
<dbReference type="Gene3D" id="3.40.30.10">
    <property type="entry name" value="Glutaredoxin"/>
    <property type="match status" value="1"/>
</dbReference>